<proteinExistence type="predicted"/>
<feature type="non-terminal residue" evidence="1">
    <location>
        <position position="1"/>
    </location>
</feature>
<dbReference type="Proteomes" id="UP000789860">
    <property type="component" value="Unassembled WGS sequence"/>
</dbReference>
<name>A0ACA9PMI9_9GLOM</name>
<reference evidence="1" key="1">
    <citation type="submission" date="2021-06" db="EMBL/GenBank/DDBJ databases">
        <authorList>
            <person name="Kallberg Y."/>
            <person name="Tangrot J."/>
            <person name="Rosling A."/>
        </authorList>
    </citation>
    <scope>NUCLEOTIDE SEQUENCE</scope>
    <source>
        <strain evidence="1">AU212A</strain>
    </source>
</reference>
<comment type="caution">
    <text evidence="1">The sequence shown here is derived from an EMBL/GenBank/DDBJ whole genome shotgun (WGS) entry which is preliminary data.</text>
</comment>
<feature type="non-terminal residue" evidence="1">
    <location>
        <position position="117"/>
    </location>
</feature>
<gene>
    <name evidence="1" type="ORF">SCALOS_LOCUS11034</name>
</gene>
<keyword evidence="2" id="KW-1185">Reference proteome</keyword>
<evidence type="ECO:0000313" key="1">
    <source>
        <dbReference type="EMBL" id="CAG8715155.1"/>
    </source>
</evidence>
<evidence type="ECO:0000313" key="2">
    <source>
        <dbReference type="Proteomes" id="UP000789860"/>
    </source>
</evidence>
<sequence>KKKIPDSLKKFTDKTQESIVQWFNTVKANCSVSEIDDIDDYYIDPIFLGVQSISDNSVNRRRIIAGNPSDSIFSIIDAPPIENQQIIEDLIFYLRQTYYQANQTSLGRVFDIKATVK</sequence>
<protein>
    <submittedName>
        <fullName evidence="1">9748_t:CDS:1</fullName>
    </submittedName>
</protein>
<accession>A0ACA9PMI9</accession>
<organism evidence="1 2">
    <name type="scientific">Scutellospora calospora</name>
    <dbReference type="NCBI Taxonomy" id="85575"/>
    <lineage>
        <taxon>Eukaryota</taxon>
        <taxon>Fungi</taxon>
        <taxon>Fungi incertae sedis</taxon>
        <taxon>Mucoromycota</taxon>
        <taxon>Glomeromycotina</taxon>
        <taxon>Glomeromycetes</taxon>
        <taxon>Diversisporales</taxon>
        <taxon>Gigasporaceae</taxon>
        <taxon>Scutellospora</taxon>
    </lineage>
</organism>
<dbReference type="EMBL" id="CAJVPM010044899">
    <property type="protein sequence ID" value="CAG8715155.1"/>
    <property type="molecule type" value="Genomic_DNA"/>
</dbReference>